<reference evidence="4" key="1">
    <citation type="submission" date="2022-10" db="EMBL/GenBank/DDBJ databases">
        <authorList>
            <person name="Botero Cardona J."/>
        </authorList>
    </citation>
    <scope>NUCLEOTIDE SEQUENCE</scope>
    <source>
        <strain evidence="4">LMG 31819</strain>
        <strain evidence="3">R-53529</strain>
    </source>
</reference>
<evidence type="ECO:0000313" key="3">
    <source>
        <dbReference type="EMBL" id="CAI3925705.1"/>
    </source>
</evidence>
<evidence type="ECO:0000259" key="2">
    <source>
        <dbReference type="Pfam" id="PF01266"/>
    </source>
</evidence>
<proteinExistence type="predicted"/>
<dbReference type="AlphaFoldDB" id="A0A9W4X693"/>
<organism evidence="4 5">
    <name type="scientific">Commensalibacter communis</name>
    <dbReference type="NCBI Taxonomy" id="2972786"/>
    <lineage>
        <taxon>Bacteria</taxon>
        <taxon>Pseudomonadati</taxon>
        <taxon>Pseudomonadota</taxon>
        <taxon>Alphaproteobacteria</taxon>
        <taxon>Acetobacterales</taxon>
        <taxon>Acetobacteraceae</taxon>
    </lineage>
</organism>
<evidence type="ECO:0000313" key="4">
    <source>
        <dbReference type="EMBL" id="CAI3935109.1"/>
    </source>
</evidence>
<gene>
    <name evidence="3" type="ORF">R53529_LOCUS214</name>
    <name evidence="4" type="ORF">R53530_LOCUS887</name>
</gene>
<sequence length="414" mass="46747">MANMQNNEMVIIGGGIIGLLSAIHLQRAGLTVTIIQDQQFPASYGNAGHIAIEQVMPLANRENALTGYKRLFCMEGALDIGWQYPHKWLPWFANYLKASFSEKQVNEGKESIKSLLNHSVASWERLVNLINQPDLLMIDGHYVIYHNKDKGKQGCNNWQNADIGTASVHSMDKQTLERISQQLSTQPVNGLCFDKTGQIKNVSTLLEVCKNHFIEHGGIFKYEHVTSIQPDNGQTKITFGNNIAITNQNVLICAGARSGELLKNMGEYFPVIAERGYHIEWEHDGSYDLPPLVFEDHSFIVTRFENRLRLASFVEFTQFSAKPDERKWGKLEEYANKFGFSRKSEFKRWVGSRPTLPDYRPIIGKSKKNPGLFFAFGHQHLGLTLAAITGEIITDLVMGKQPSVSISAFRPDRF</sequence>
<dbReference type="EMBL" id="CAMXCS010000001">
    <property type="protein sequence ID" value="CAI3925705.1"/>
    <property type="molecule type" value="Genomic_DNA"/>
</dbReference>
<dbReference type="SUPFAM" id="SSF54373">
    <property type="entry name" value="FAD-linked reductases, C-terminal domain"/>
    <property type="match status" value="1"/>
</dbReference>
<dbReference type="InterPro" id="IPR006076">
    <property type="entry name" value="FAD-dep_OxRdtase"/>
</dbReference>
<dbReference type="Pfam" id="PF01266">
    <property type="entry name" value="DAO"/>
    <property type="match status" value="1"/>
</dbReference>
<dbReference type="GO" id="GO:0005737">
    <property type="term" value="C:cytoplasm"/>
    <property type="evidence" value="ECO:0007669"/>
    <property type="project" value="TreeGrafter"/>
</dbReference>
<dbReference type="GO" id="GO:0016491">
    <property type="term" value="F:oxidoreductase activity"/>
    <property type="evidence" value="ECO:0007669"/>
    <property type="project" value="UniProtKB-KW"/>
</dbReference>
<dbReference type="Proteomes" id="UP001154255">
    <property type="component" value="Unassembled WGS sequence"/>
</dbReference>
<dbReference type="RefSeq" id="WP_271788670.1">
    <property type="nucleotide sequence ID" value="NZ_CAMXCM010000001.1"/>
</dbReference>
<accession>A0A9W4X693</accession>
<dbReference type="SUPFAM" id="SSF51905">
    <property type="entry name" value="FAD/NAD(P)-binding domain"/>
    <property type="match status" value="1"/>
</dbReference>
<name>A0A9W4X693_9PROT</name>
<protein>
    <submittedName>
        <fullName evidence="3 4">Glycine/D-amino acid oxidase (Deaminating) (DadA)</fullName>
    </submittedName>
</protein>
<keyword evidence="1" id="KW-0560">Oxidoreductase</keyword>
<evidence type="ECO:0000256" key="1">
    <source>
        <dbReference type="ARBA" id="ARBA00023002"/>
    </source>
</evidence>
<dbReference type="InterPro" id="IPR036188">
    <property type="entry name" value="FAD/NAD-bd_sf"/>
</dbReference>
<evidence type="ECO:0000313" key="6">
    <source>
        <dbReference type="Proteomes" id="UP001154259"/>
    </source>
</evidence>
<dbReference type="PANTHER" id="PTHR13847">
    <property type="entry name" value="SARCOSINE DEHYDROGENASE-RELATED"/>
    <property type="match status" value="1"/>
</dbReference>
<evidence type="ECO:0000313" key="5">
    <source>
        <dbReference type="Proteomes" id="UP001154255"/>
    </source>
</evidence>
<dbReference type="Gene3D" id="3.30.9.10">
    <property type="entry name" value="D-Amino Acid Oxidase, subunit A, domain 2"/>
    <property type="match status" value="1"/>
</dbReference>
<keyword evidence="6" id="KW-1185">Reference proteome</keyword>
<dbReference type="PANTHER" id="PTHR13847:SF289">
    <property type="entry name" value="GLYCINE OXIDASE"/>
    <property type="match status" value="1"/>
</dbReference>
<dbReference type="EMBL" id="CAMXCM010000001">
    <property type="protein sequence ID" value="CAI3935109.1"/>
    <property type="molecule type" value="Genomic_DNA"/>
</dbReference>
<feature type="domain" description="FAD dependent oxidoreductase" evidence="2">
    <location>
        <begin position="10"/>
        <end position="396"/>
    </location>
</feature>
<dbReference type="Gene3D" id="3.50.50.60">
    <property type="entry name" value="FAD/NAD(P)-binding domain"/>
    <property type="match status" value="2"/>
</dbReference>
<dbReference type="Proteomes" id="UP001154259">
    <property type="component" value="Unassembled WGS sequence"/>
</dbReference>
<comment type="caution">
    <text evidence="4">The sequence shown here is derived from an EMBL/GenBank/DDBJ whole genome shotgun (WGS) entry which is preliminary data.</text>
</comment>